<keyword evidence="1 3" id="KW-0808">Transferase</keyword>
<sequence>MLTVDYDRFAIEPGMRVLDVGCGQGRHSYEALRRGGDVTAFDLNEDDLAEVATMFGAMDAEGEVPSSAAYRTVAGDARRMPFDDASFDRVIASEVLEHIVDDETAMAEIARVTKPGGLVAVTVPRYWPEKICWMLSTPYHEVEGGHVRINKGSELTKRLERQGLEAFATHHAHALHSPYWWLKCAVGVDNDTNPAVKAYHRLLMWDMMKAPKLTRTAEKALNPVMGKSFVVYLRKPAQV</sequence>
<feature type="domain" description="Methyltransferase type 11" evidence="2">
    <location>
        <begin position="18"/>
        <end position="120"/>
    </location>
</feature>
<name>A0A417Z2E3_9MICO</name>
<dbReference type="RefSeq" id="WP_118914656.1">
    <property type="nucleotide sequence ID" value="NZ_CBCRVH010000019.1"/>
</dbReference>
<dbReference type="Pfam" id="PF08241">
    <property type="entry name" value="Methyltransf_11"/>
    <property type="match status" value="1"/>
</dbReference>
<gene>
    <name evidence="3" type="ORF">D1832_13105</name>
</gene>
<organism evidence="3 4">
    <name type="scientific">Dermacoccus abyssi</name>
    <dbReference type="NCBI Taxonomy" id="322596"/>
    <lineage>
        <taxon>Bacteria</taxon>
        <taxon>Bacillati</taxon>
        <taxon>Actinomycetota</taxon>
        <taxon>Actinomycetes</taxon>
        <taxon>Micrococcales</taxon>
        <taxon>Dermacoccaceae</taxon>
        <taxon>Dermacoccus</taxon>
    </lineage>
</organism>
<accession>A0A417Z2E3</accession>
<reference evidence="3 4" key="1">
    <citation type="submission" date="2018-08" db="EMBL/GenBank/DDBJ databases">
        <title>Whole genome sequence analysis of Dermacoccus abyssi bacteria isolated from Deep Mariana trench Micromonospora spp reveals genes involved in the environmental adaptation and production of secondary metabolites.</title>
        <authorList>
            <person name="Abdel-Mageed W.M."/>
            <person name="Lehri B."/>
            <person name="Nouioui I."/>
            <person name="Goodfellow I."/>
            <person name="Jaspars M."/>
            <person name="Karlyshev A."/>
        </authorList>
    </citation>
    <scope>NUCLEOTIDE SEQUENCE [LARGE SCALE GENOMIC DNA]</scope>
    <source>
        <strain evidence="3 4">MT1.1</strain>
    </source>
</reference>
<evidence type="ECO:0000313" key="3">
    <source>
        <dbReference type="EMBL" id="RHW44212.1"/>
    </source>
</evidence>
<dbReference type="Proteomes" id="UP000285376">
    <property type="component" value="Unassembled WGS sequence"/>
</dbReference>
<dbReference type="Gene3D" id="3.40.50.150">
    <property type="entry name" value="Vaccinia Virus protein VP39"/>
    <property type="match status" value="1"/>
</dbReference>
<dbReference type="PANTHER" id="PTHR44068">
    <property type="entry name" value="ZGC:194242"/>
    <property type="match status" value="1"/>
</dbReference>
<dbReference type="CDD" id="cd02440">
    <property type="entry name" value="AdoMet_MTases"/>
    <property type="match status" value="1"/>
</dbReference>
<dbReference type="PANTHER" id="PTHR44068:SF11">
    <property type="entry name" value="GERANYL DIPHOSPHATE 2-C-METHYLTRANSFERASE"/>
    <property type="match status" value="1"/>
</dbReference>
<dbReference type="GO" id="GO:0032259">
    <property type="term" value="P:methylation"/>
    <property type="evidence" value="ECO:0007669"/>
    <property type="project" value="UniProtKB-KW"/>
</dbReference>
<evidence type="ECO:0000256" key="1">
    <source>
        <dbReference type="ARBA" id="ARBA00022679"/>
    </source>
</evidence>
<protein>
    <submittedName>
        <fullName evidence="3">Class I SAM-dependent methyltransferase</fullName>
    </submittedName>
</protein>
<keyword evidence="3" id="KW-0489">Methyltransferase</keyword>
<evidence type="ECO:0000259" key="2">
    <source>
        <dbReference type="Pfam" id="PF08241"/>
    </source>
</evidence>
<dbReference type="SUPFAM" id="SSF53335">
    <property type="entry name" value="S-adenosyl-L-methionine-dependent methyltransferases"/>
    <property type="match status" value="1"/>
</dbReference>
<comment type="caution">
    <text evidence="3">The sequence shown here is derived from an EMBL/GenBank/DDBJ whole genome shotgun (WGS) entry which is preliminary data.</text>
</comment>
<dbReference type="InterPro" id="IPR013216">
    <property type="entry name" value="Methyltransf_11"/>
</dbReference>
<dbReference type="GO" id="GO:0008757">
    <property type="term" value="F:S-adenosylmethionine-dependent methyltransferase activity"/>
    <property type="evidence" value="ECO:0007669"/>
    <property type="project" value="InterPro"/>
</dbReference>
<evidence type="ECO:0000313" key="4">
    <source>
        <dbReference type="Proteomes" id="UP000285376"/>
    </source>
</evidence>
<dbReference type="EMBL" id="QWLM01000019">
    <property type="protein sequence ID" value="RHW44212.1"/>
    <property type="molecule type" value="Genomic_DNA"/>
</dbReference>
<dbReference type="InterPro" id="IPR050447">
    <property type="entry name" value="Erg6_SMT_methyltransf"/>
</dbReference>
<dbReference type="InterPro" id="IPR029063">
    <property type="entry name" value="SAM-dependent_MTases_sf"/>
</dbReference>
<dbReference type="AlphaFoldDB" id="A0A417Z2E3"/>
<proteinExistence type="predicted"/>